<dbReference type="PANTHER" id="PTHR23149:SF9">
    <property type="entry name" value="G PATCH DOMAIN-CONTAINING PROTEIN 4"/>
    <property type="match status" value="1"/>
</dbReference>
<accession>A0AAV0XC57</accession>
<dbReference type="InterPro" id="IPR050656">
    <property type="entry name" value="PINX1"/>
</dbReference>
<proteinExistence type="predicted"/>
<evidence type="ECO:0000313" key="3">
    <source>
        <dbReference type="EMBL" id="CAI6365890.1"/>
    </source>
</evidence>
<keyword evidence="4" id="KW-1185">Reference proteome</keyword>
<dbReference type="PANTHER" id="PTHR23149">
    <property type="entry name" value="G PATCH DOMAIN CONTAINING PROTEIN"/>
    <property type="match status" value="1"/>
</dbReference>
<dbReference type="GO" id="GO:0005730">
    <property type="term" value="C:nucleolus"/>
    <property type="evidence" value="ECO:0007669"/>
    <property type="project" value="TreeGrafter"/>
</dbReference>
<name>A0AAV0XC57_9HEMI</name>
<dbReference type="InterPro" id="IPR000467">
    <property type="entry name" value="G_patch_dom"/>
</dbReference>
<dbReference type="GO" id="GO:0003676">
    <property type="term" value="F:nucleic acid binding"/>
    <property type="evidence" value="ECO:0007669"/>
    <property type="project" value="InterPro"/>
</dbReference>
<reference evidence="3 4" key="1">
    <citation type="submission" date="2023-01" db="EMBL/GenBank/DDBJ databases">
        <authorList>
            <person name="Whitehead M."/>
        </authorList>
    </citation>
    <scope>NUCLEOTIDE SEQUENCE [LARGE SCALE GENOMIC DNA]</scope>
</reference>
<organism evidence="3 4">
    <name type="scientific">Macrosiphum euphorbiae</name>
    <name type="common">potato aphid</name>
    <dbReference type="NCBI Taxonomy" id="13131"/>
    <lineage>
        <taxon>Eukaryota</taxon>
        <taxon>Metazoa</taxon>
        <taxon>Ecdysozoa</taxon>
        <taxon>Arthropoda</taxon>
        <taxon>Hexapoda</taxon>
        <taxon>Insecta</taxon>
        <taxon>Pterygota</taxon>
        <taxon>Neoptera</taxon>
        <taxon>Paraneoptera</taxon>
        <taxon>Hemiptera</taxon>
        <taxon>Sternorrhyncha</taxon>
        <taxon>Aphidomorpha</taxon>
        <taxon>Aphidoidea</taxon>
        <taxon>Aphididae</taxon>
        <taxon>Macrosiphini</taxon>
        <taxon>Macrosiphum</taxon>
    </lineage>
</organism>
<dbReference type="Pfam" id="PF01585">
    <property type="entry name" value="G-patch"/>
    <property type="match status" value="1"/>
</dbReference>
<evidence type="ECO:0000313" key="4">
    <source>
        <dbReference type="Proteomes" id="UP001160148"/>
    </source>
</evidence>
<dbReference type="AlphaFoldDB" id="A0AAV0XC57"/>
<feature type="domain" description="G-patch" evidence="2">
    <location>
        <begin position="12"/>
        <end position="38"/>
    </location>
</feature>
<dbReference type="Proteomes" id="UP001160148">
    <property type="component" value="Unassembled WGS sequence"/>
</dbReference>
<evidence type="ECO:0000256" key="1">
    <source>
        <dbReference type="ARBA" id="ARBA00040365"/>
    </source>
</evidence>
<evidence type="ECO:0000259" key="2">
    <source>
        <dbReference type="Pfam" id="PF01585"/>
    </source>
</evidence>
<sequence length="136" mass="15209">MRQTYLYHYHCKGLGKKEDGIAAPVRASLKFDQTGVGYDTANAESYGDKWWTRTYNDAANGIDVQNKKIKIEEVKSILELSDEQLFQACGGITCHKAARHGLNMDGKLARLRKQDAQLLAANKIKEETSCGTENKN</sequence>
<protein>
    <recommendedName>
        <fullName evidence="1">G patch domain-containing protein 4</fullName>
    </recommendedName>
</protein>
<gene>
    <name evidence="3" type="ORF">MEUPH1_LOCUS20545</name>
</gene>
<comment type="caution">
    <text evidence="3">The sequence shown here is derived from an EMBL/GenBank/DDBJ whole genome shotgun (WGS) entry which is preliminary data.</text>
</comment>
<dbReference type="EMBL" id="CARXXK010000004">
    <property type="protein sequence ID" value="CAI6365890.1"/>
    <property type="molecule type" value="Genomic_DNA"/>
</dbReference>